<evidence type="ECO:0000313" key="5">
    <source>
        <dbReference type="Proteomes" id="UP000317421"/>
    </source>
</evidence>
<evidence type="ECO:0000259" key="3">
    <source>
        <dbReference type="PROSITE" id="PS51371"/>
    </source>
</evidence>
<comment type="caution">
    <text evidence="4">The sequence shown here is derived from an EMBL/GenBank/DDBJ whole genome shotgun (WGS) entry which is preliminary data.</text>
</comment>
<evidence type="ECO:0000313" key="4">
    <source>
        <dbReference type="EMBL" id="TWU00038.1"/>
    </source>
</evidence>
<protein>
    <submittedName>
        <fullName evidence="4">Inosine 5'-monophosphate dehydrogenase</fullName>
    </submittedName>
</protein>
<dbReference type="Pfam" id="PF00571">
    <property type="entry name" value="CBS"/>
    <property type="match status" value="2"/>
</dbReference>
<evidence type="ECO:0000256" key="1">
    <source>
        <dbReference type="ARBA" id="ARBA00023122"/>
    </source>
</evidence>
<dbReference type="PANTHER" id="PTHR43080">
    <property type="entry name" value="CBS DOMAIN-CONTAINING PROTEIN CBSX3, MITOCHONDRIAL"/>
    <property type="match status" value="1"/>
</dbReference>
<proteinExistence type="predicted"/>
<sequence length="174" mass="18953">MVSRSGSGGASYRSHAMMQTVSAQDFMVTRLTTLPPEMDVHDAIRLLLRHRISGAPVVGPGNQYLGVFTERCCMQVILDAAYEQLPSNHVGAFMDTNAMTIPPDTQLLSIAQAFLLTSYRRLSVVDENGILLGNVSRRDVLNAAVDSLKKAAPARESNLLYLSALMSREEAPMA</sequence>
<dbReference type="Gene3D" id="3.10.580.10">
    <property type="entry name" value="CBS-domain"/>
    <property type="match status" value="1"/>
</dbReference>
<dbReference type="InterPro" id="IPR000644">
    <property type="entry name" value="CBS_dom"/>
</dbReference>
<dbReference type="PROSITE" id="PS51371">
    <property type="entry name" value="CBS"/>
    <property type="match status" value="2"/>
</dbReference>
<accession>A0A5C6AKM8</accession>
<feature type="domain" description="CBS" evidence="3">
    <location>
        <begin position="94"/>
        <end position="150"/>
    </location>
</feature>
<dbReference type="SMART" id="SM00116">
    <property type="entry name" value="CBS"/>
    <property type="match status" value="2"/>
</dbReference>
<dbReference type="AlphaFoldDB" id="A0A5C6AKM8"/>
<dbReference type="EMBL" id="SJPR01000001">
    <property type="protein sequence ID" value="TWU00038.1"/>
    <property type="molecule type" value="Genomic_DNA"/>
</dbReference>
<keyword evidence="1 2" id="KW-0129">CBS domain</keyword>
<dbReference type="PANTHER" id="PTHR43080:SF26">
    <property type="entry name" value="REGULATORY PROTEIN"/>
    <property type="match status" value="1"/>
</dbReference>
<reference evidence="4 5" key="1">
    <citation type="submission" date="2019-02" db="EMBL/GenBank/DDBJ databases">
        <title>Deep-cultivation of Planctomycetes and their phenomic and genomic characterization uncovers novel biology.</title>
        <authorList>
            <person name="Wiegand S."/>
            <person name="Jogler M."/>
            <person name="Boedeker C."/>
            <person name="Pinto D."/>
            <person name="Vollmers J."/>
            <person name="Rivas-Marin E."/>
            <person name="Kohn T."/>
            <person name="Peeters S.H."/>
            <person name="Heuer A."/>
            <person name="Rast P."/>
            <person name="Oberbeckmann S."/>
            <person name="Bunk B."/>
            <person name="Jeske O."/>
            <person name="Meyerdierks A."/>
            <person name="Storesund J.E."/>
            <person name="Kallscheuer N."/>
            <person name="Luecker S."/>
            <person name="Lage O.M."/>
            <person name="Pohl T."/>
            <person name="Merkel B.J."/>
            <person name="Hornburger P."/>
            <person name="Mueller R.-W."/>
            <person name="Bruemmer F."/>
            <person name="Labrenz M."/>
            <person name="Spormann A.M."/>
            <person name="Op Den Camp H."/>
            <person name="Overmann J."/>
            <person name="Amann R."/>
            <person name="Jetten M.S.M."/>
            <person name="Mascher T."/>
            <person name="Medema M.H."/>
            <person name="Devos D.P."/>
            <person name="Kaster A.-K."/>
            <person name="Ovreas L."/>
            <person name="Rohde M."/>
            <person name="Galperin M.Y."/>
            <person name="Jogler C."/>
        </authorList>
    </citation>
    <scope>NUCLEOTIDE SEQUENCE [LARGE SCALE GENOMIC DNA]</scope>
    <source>
        <strain evidence="4 5">Pla108</strain>
    </source>
</reference>
<dbReference type="SUPFAM" id="SSF54631">
    <property type="entry name" value="CBS-domain pair"/>
    <property type="match status" value="1"/>
</dbReference>
<dbReference type="Proteomes" id="UP000317421">
    <property type="component" value="Unassembled WGS sequence"/>
</dbReference>
<dbReference type="InterPro" id="IPR051257">
    <property type="entry name" value="Diverse_CBS-Domain"/>
</dbReference>
<dbReference type="OrthoDB" id="9790355at2"/>
<evidence type="ECO:0000256" key="2">
    <source>
        <dbReference type="PROSITE-ProRule" id="PRU00703"/>
    </source>
</evidence>
<gene>
    <name evidence="4" type="ORF">Pla108_09810</name>
</gene>
<keyword evidence="5" id="KW-1185">Reference proteome</keyword>
<dbReference type="InterPro" id="IPR046342">
    <property type="entry name" value="CBS_dom_sf"/>
</dbReference>
<name>A0A5C6AKM8_9BACT</name>
<feature type="domain" description="CBS" evidence="3">
    <location>
        <begin position="27"/>
        <end position="87"/>
    </location>
</feature>
<organism evidence="4 5">
    <name type="scientific">Botrimarina colliarenosi</name>
    <dbReference type="NCBI Taxonomy" id="2528001"/>
    <lineage>
        <taxon>Bacteria</taxon>
        <taxon>Pseudomonadati</taxon>
        <taxon>Planctomycetota</taxon>
        <taxon>Planctomycetia</taxon>
        <taxon>Pirellulales</taxon>
        <taxon>Lacipirellulaceae</taxon>
        <taxon>Botrimarina</taxon>
    </lineage>
</organism>